<feature type="transmembrane region" description="Helical" evidence="6">
    <location>
        <begin position="198"/>
        <end position="221"/>
    </location>
</feature>
<feature type="transmembrane region" description="Helical" evidence="6">
    <location>
        <begin position="325"/>
        <end position="345"/>
    </location>
</feature>
<accession>X0S598</accession>
<gene>
    <name evidence="7" type="ORF">S01H1_05797</name>
</gene>
<feature type="non-terminal residue" evidence="7">
    <location>
        <position position="1"/>
    </location>
</feature>
<comment type="subcellular location">
    <subcellularLocation>
        <location evidence="1">Cell membrane</location>
        <topology evidence="1">Multi-pass membrane protein</topology>
    </subcellularLocation>
</comment>
<name>X0S598_9ZZZZ</name>
<proteinExistence type="predicted"/>
<keyword evidence="3 6" id="KW-0812">Transmembrane</keyword>
<sequence length="380" mass="43151">ARFVGYWSTINFIKQNFTVVAMGRLISSILSPIIIIISIYWLGIYAVLIAPLVCTLFMGIYYFKKAPIDYSFQFEWAEVVRLIKIGFIFSLSGIIFYVYRMADRTIIASFLPLHDLGLFTFAMMFVMFGINFFADFGRVLEPILWEHSGKVKNSEDSFNNTKRMTIYMALITAMIIPLVQIGYSVTVKLILPKYVESIPLFFILSNMLYLASMATIPCVILNSLVVNKQALVTTIYAIGAGVNIVLDLSIIYVGYGIEAIALVTIASQGMATFVLYFLAQKYMIKQRNELALFLRQITLPFIISGLFSVFHSFLFGSIILSPWLLGATSIFFQIIIWSFVILLLYRDYLTKDKVVSIIKEIYELVSTGVKKKISVLTIPR</sequence>
<feature type="transmembrane region" description="Helical" evidence="6">
    <location>
        <begin position="299"/>
        <end position="319"/>
    </location>
</feature>
<feature type="transmembrane region" description="Helical" evidence="6">
    <location>
        <begin position="119"/>
        <end position="145"/>
    </location>
</feature>
<keyword evidence="4 6" id="KW-1133">Transmembrane helix</keyword>
<dbReference type="PANTHER" id="PTHR30250:SF11">
    <property type="entry name" value="O-ANTIGEN TRANSPORTER-RELATED"/>
    <property type="match status" value="1"/>
</dbReference>
<feature type="transmembrane region" description="Helical" evidence="6">
    <location>
        <begin position="166"/>
        <end position="186"/>
    </location>
</feature>
<evidence type="ECO:0000256" key="5">
    <source>
        <dbReference type="ARBA" id="ARBA00023136"/>
    </source>
</evidence>
<dbReference type="InterPro" id="IPR050833">
    <property type="entry name" value="Poly_Biosynth_Transport"/>
</dbReference>
<feature type="transmembrane region" description="Helical" evidence="6">
    <location>
        <begin position="259"/>
        <end position="278"/>
    </location>
</feature>
<dbReference type="EMBL" id="BARS01003014">
    <property type="protein sequence ID" value="GAF76243.1"/>
    <property type="molecule type" value="Genomic_DNA"/>
</dbReference>
<evidence type="ECO:0008006" key="8">
    <source>
        <dbReference type="Google" id="ProtNLM"/>
    </source>
</evidence>
<evidence type="ECO:0000256" key="3">
    <source>
        <dbReference type="ARBA" id="ARBA00022692"/>
    </source>
</evidence>
<dbReference type="AlphaFoldDB" id="X0S598"/>
<evidence type="ECO:0000256" key="1">
    <source>
        <dbReference type="ARBA" id="ARBA00004651"/>
    </source>
</evidence>
<dbReference type="GO" id="GO:0005886">
    <property type="term" value="C:plasma membrane"/>
    <property type="evidence" value="ECO:0007669"/>
    <property type="project" value="UniProtKB-SubCell"/>
</dbReference>
<evidence type="ECO:0000256" key="4">
    <source>
        <dbReference type="ARBA" id="ARBA00022989"/>
    </source>
</evidence>
<protein>
    <recommendedName>
        <fullName evidence="8">Polysaccharide biosynthesis protein C-terminal domain-containing protein</fullName>
    </recommendedName>
</protein>
<evidence type="ECO:0000256" key="2">
    <source>
        <dbReference type="ARBA" id="ARBA00022475"/>
    </source>
</evidence>
<feature type="transmembrane region" description="Helical" evidence="6">
    <location>
        <begin position="82"/>
        <end position="99"/>
    </location>
</feature>
<feature type="transmembrane region" description="Helical" evidence="6">
    <location>
        <begin position="29"/>
        <end position="62"/>
    </location>
</feature>
<feature type="transmembrane region" description="Helical" evidence="6">
    <location>
        <begin position="233"/>
        <end position="253"/>
    </location>
</feature>
<keyword evidence="5 6" id="KW-0472">Membrane</keyword>
<comment type="caution">
    <text evidence="7">The sequence shown here is derived from an EMBL/GenBank/DDBJ whole genome shotgun (WGS) entry which is preliminary data.</text>
</comment>
<keyword evidence="2" id="KW-1003">Cell membrane</keyword>
<reference evidence="7" key="1">
    <citation type="journal article" date="2014" name="Front. Microbiol.">
        <title>High frequency of phylogenetically diverse reductive dehalogenase-homologous genes in deep subseafloor sedimentary metagenomes.</title>
        <authorList>
            <person name="Kawai M."/>
            <person name="Futagami T."/>
            <person name="Toyoda A."/>
            <person name="Takaki Y."/>
            <person name="Nishi S."/>
            <person name="Hori S."/>
            <person name="Arai W."/>
            <person name="Tsubouchi T."/>
            <person name="Morono Y."/>
            <person name="Uchiyama I."/>
            <person name="Ito T."/>
            <person name="Fujiyama A."/>
            <person name="Inagaki F."/>
            <person name="Takami H."/>
        </authorList>
    </citation>
    <scope>NUCLEOTIDE SEQUENCE</scope>
    <source>
        <strain evidence="7">Expedition CK06-06</strain>
    </source>
</reference>
<evidence type="ECO:0000256" key="6">
    <source>
        <dbReference type="SAM" id="Phobius"/>
    </source>
</evidence>
<dbReference type="PANTHER" id="PTHR30250">
    <property type="entry name" value="PST FAMILY PREDICTED COLANIC ACID TRANSPORTER"/>
    <property type="match status" value="1"/>
</dbReference>
<evidence type="ECO:0000313" key="7">
    <source>
        <dbReference type="EMBL" id="GAF76243.1"/>
    </source>
</evidence>
<organism evidence="7">
    <name type="scientific">marine sediment metagenome</name>
    <dbReference type="NCBI Taxonomy" id="412755"/>
    <lineage>
        <taxon>unclassified sequences</taxon>
        <taxon>metagenomes</taxon>
        <taxon>ecological metagenomes</taxon>
    </lineage>
</organism>
<dbReference type="Pfam" id="PF13440">
    <property type="entry name" value="Polysacc_synt_3"/>
    <property type="match status" value="1"/>
</dbReference>